<dbReference type="InterPro" id="IPR029063">
    <property type="entry name" value="SAM-dependent_MTases_sf"/>
</dbReference>
<comment type="caution">
    <text evidence="3">The sequence shown here is derived from an EMBL/GenBank/DDBJ whole genome shotgun (WGS) entry which is preliminary data.</text>
</comment>
<keyword evidence="1" id="KW-0808">Transferase</keyword>
<dbReference type="InterPro" id="IPR001845">
    <property type="entry name" value="HTH_ArsR_DNA-bd_dom"/>
</dbReference>
<dbReference type="Pfam" id="PF01022">
    <property type="entry name" value="HTH_5"/>
    <property type="match status" value="1"/>
</dbReference>
<dbReference type="InterPro" id="IPR013216">
    <property type="entry name" value="Methyltransf_11"/>
</dbReference>
<dbReference type="CDD" id="cd02440">
    <property type="entry name" value="AdoMet_MTases"/>
    <property type="match status" value="1"/>
</dbReference>
<dbReference type="Gene3D" id="1.10.10.10">
    <property type="entry name" value="Winged helix-like DNA-binding domain superfamily/Winged helix DNA-binding domain"/>
    <property type="match status" value="1"/>
</dbReference>
<dbReference type="Pfam" id="PF08241">
    <property type="entry name" value="Methyltransf_11"/>
    <property type="match status" value="1"/>
</dbReference>
<dbReference type="GO" id="GO:0008757">
    <property type="term" value="F:S-adenosylmethionine-dependent methyltransferase activity"/>
    <property type="evidence" value="ECO:0007669"/>
    <property type="project" value="InterPro"/>
</dbReference>
<dbReference type="RefSeq" id="WP_106336503.1">
    <property type="nucleotide sequence ID" value="NZ_PVZS01000009.1"/>
</dbReference>
<dbReference type="InterPro" id="IPR036388">
    <property type="entry name" value="WH-like_DNA-bd_sf"/>
</dbReference>
<dbReference type="GO" id="GO:0003700">
    <property type="term" value="F:DNA-binding transcription factor activity"/>
    <property type="evidence" value="ECO:0007669"/>
    <property type="project" value="InterPro"/>
</dbReference>
<evidence type="ECO:0000256" key="1">
    <source>
        <dbReference type="ARBA" id="ARBA00022679"/>
    </source>
</evidence>
<dbReference type="SUPFAM" id="SSF46785">
    <property type="entry name" value="Winged helix' DNA-binding domain"/>
    <property type="match status" value="1"/>
</dbReference>
<dbReference type="PRINTS" id="PR00778">
    <property type="entry name" value="HTHARSR"/>
</dbReference>
<dbReference type="InterPro" id="IPR011991">
    <property type="entry name" value="ArsR-like_HTH"/>
</dbReference>
<name>A0A2T1HTV6_9HYPH</name>
<dbReference type="InterPro" id="IPR036390">
    <property type="entry name" value="WH_DNA-bd_sf"/>
</dbReference>
<dbReference type="OrthoDB" id="9789575at2"/>
<dbReference type="SMART" id="SM00418">
    <property type="entry name" value="HTH_ARSR"/>
    <property type="match status" value="1"/>
</dbReference>
<dbReference type="SUPFAM" id="SSF53335">
    <property type="entry name" value="S-adenosyl-L-methionine-dependent methyltransferases"/>
    <property type="match status" value="1"/>
</dbReference>
<gene>
    <name evidence="3" type="ORF">SLNSH_09590</name>
</gene>
<dbReference type="PANTHER" id="PTHR43861:SF3">
    <property type="entry name" value="PUTATIVE (AFU_ORTHOLOGUE AFUA_2G14390)-RELATED"/>
    <property type="match status" value="1"/>
</dbReference>
<feature type="domain" description="HTH arsR-type" evidence="2">
    <location>
        <begin position="9"/>
        <end position="103"/>
    </location>
</feature>
<dbReference type="NCBIfam" id="NF033788">
    <property type="entry name" value="HTH_metalloreg"/>
    <property type="match status" value="1"/>
</dbReference>
<dbReference type="Gene3D" id="3.40.50.150">
    <property type="entry name" value="Vaccinia Virus protein VP39"/>
    <property type="match status" value="1"/>
</dbReference>
<dbReference type="PROSITE" id="PS50987">
    <property type="entry name" value="HTH_ARSR_2"/>
    <property type="match status" value="1"/>
</dbReference>
<reference evidence="4" key="1">
    <citation type="submission" date="2018-03" db="EMBL/GenBank/DDBJ databases">
        <authorList>
            <person name="Sun L."/>
            <person name="Liu H."/>
            <person name="Chen W."/>
            <person name="Huang K."/>
            <person name="Liu W."/>
            <person name="Gao X."/>
        </authorList>
    </citation>
    <scope>NUCLEOTIDE SEQUENCE [LARGE SCALE GENOMIC DNA]</scope>
    <source>
        <strain evidence="4">SH9</strain>
    </source>
</reference>
<dbReference type="PANTHER" id="PTHR43861">
    <property type="entry name" value="TRANS-ACONITATE 2-METHYLTRANSFERASE-RELATED"/>
    <property type="match status" value="1"/>
</dbReference>
<evidence type="ECO:0000313" key="3">
    <source>
        <dbReference type="EMBL" id="PSC05077.1"/>
    </source>
</evidence>
<dbReference type="AlphaFoldDB" id="A0A2T1HTV6"/>
<proteinExistence type="predicted"/>
<evidence type="ECO:0000313" key="4">
    <source>
        <dbReference type="Proteomes" id="UP000239772"/>
    </source>
</evidence>
<dbReference type="CDD" id="cd00090">
    <property type="entry name" value="HTH_ARSR"/>
    <property type="match status" value="1"/>
</dbReference>
<accession>A0A2T1HTV6</accession>
<dbReference type="Proteomes" id="UP000239772">
    <property type="component" value="Unassembled WGS sequence"/>
</dbReference>
<organism evidence="3 4">
    <name type="scientific">Alsobacter soli</name>
    <dbReference type="NCBI Taxonomy" id="2109933"/>
    <lineage>
        <taxon>Bacteria</taxon>
        <taxon>Pseudomonadati</taxon>
        <taxon>Pseudomonadota</taxon>
        <taxon>Alphaproteobacteria</taxon>
        <taxon>Hyphomicrobiales</taxon>
        <taxon>Alsobacteraceae</taxon>
        <taxon>Alsobacter</taxon>
    </lineage>
</organism>
<protein>
    <submittedName>
        <fullName evidence="3">ArsR family transcriptional regulator</fullName>
    </submittedName>
</protein>
<dbReference type="EMBL" id="PVZS01000009">
    <property type="protein sequence ID" value="PSC05077.1"/>
    <property type="molecule type" value="Genomic_DNA"/>
</dbReference>
<keyword evidence="4" id="KW-1185">Reference proteome</keyword>
<sequence length="341" mass="36735">MSNSGPPPATPVRLDDLVGFLRAAGEDTRLRVLALLADGELNVSDLTDILAQSQPRISRHLKLMVEAGLIERNREGAWAFFRIAGRTAAGALARSLVERLDPTDPVIAADKARLAAVRGARGEAAQAYFNRHAVEWDRIRSLHVSDAEVEAAVLAAVGDKPIRSLLDLGTGTGRMLALLAPKAARAVGVDSNHAMLAVARANMELAGVRGVELRQGDIYAPPVERGAFDVVVVHQVLHFLEDPPRALREAAATLSPGGRLIVVDFAPHGLEFLREAHAHRRLGFAREQIEGWLAEAGLEPASYRELAAPGSAPDRLTVSLWVGRDRRVVTDLPPRSNQEVA</sequence>
<evidence type="ECO:0000259" key="2">
    <source>
        <dbReference type="PROSITE" id="PS50987"/>
    </source>
</evidence>